<dbReference type="Pfam" id="PF20684">
    <property type="entry name" value="Fung_rhodopsin"/>
    <property type="match status" value="1"/>
</dbReference>
<dbReference type="GeneID" id="83175830"/>
<sequence length="264" mass="29477">MSLLALRNASIITDENTDPRESAHWSAKNTLAIAIVFMVVATIAFLLRLYSRQKTVWRVALEDVLIGIGLTFSYLLSACVIIGVLDRVKVLGPLSFVREAIYYLPERRLLHVSGNWQKVTTGLMVFTTAWGITSIIGNALQYLPPRYFWPRDIDGHCPDDQEAFTVVIGSLALAEDVILLIIPIIVVWQLKLVRAEKIRITILFSFGRLSKVCIFGILRVSELVNYHAENLTASGAFEVTWAVLEINLGIRRLSQGKASLYSGS</sequence>
<evidence type="ECO:0000256" key="6">
    <source>
        <dbReference type="SAM" id="Phobius"/>
    </source>
</evidence>
<organism evidence="8 9">
    <name type="scientific">Penicillium cinerascens</name>
    <dbReference type="NCBI Taxonomy" id="70096"/>
    <lineage>
        <taxon>Eukaryota</taxon>
        <taxon>Fungi</taxon>
        <taxon>Dikarya</taxon>
        <taxon>Ascomycota</taxon>
        <taxon>Pezizomycotina</taxon>
        <taxon>Eurotiomycetes</taxon>
        <taxon>Eurotiomycetidae</taxon>
        <taxon>Eurotiales</taxon>
        <taxon>Aspergillaceae</taxon>
        <taxon>Penicillium</taxon>
    </lineage>
</organism>
<keyword evidence="2 6" id="KW-0812">Transmembrane</keyword>
<evidence type="ECO:0000313" key="8">
    <source>
        <dbReference type="EMBL" id="KAJ5219368.1"/>
    </source>
</evidence>
<evidence type="ECO:0000256" key="1">
    <source>
        <dbReference type="ARBA" id="ARBA00004141"/>
    </source>
</evidence>
<dbReference type="GO" id="GO:0016020">
    <property type="term" value="C:membrane"/>
    <property type="evidence" value="ECO:0007669"/>
    <property type="project" value="UniProtKB-SubCell"/>
</dbReference>
<accession>A0A9W9NIR6</accession>
<evidence type="ECO:0000256" key="5">
    <source>
        <dbReference type="ARBA" id="ARBA00038359"/>
    </source>
</evidence>
<evidence type="ECO:0000313" key="9">
    <source>
        <dbReference type="Proteomes" id="UP001150904"/>
    </source>
</evidence>
<dbReference type="InterPro" id="IPR049326">
    <property type="entry name" value="Rhodopsin_dom_fungi"/>
</dbReference>
<dbReference type="AlphaFoldDB" id="A0A9W9NIR6"/>
<feature type="transmembrane region" description="Helical" evidence="6">
    <location>
        <begin position="30"/>
        <end position="50"/>
    </location>
</feature>
<keyword evidence="3 6" id="KW-1133">Transmembrane helix</keyword>
<evidence type="ECO:0000259" key="7">
    <source>
        <dbReference type="Pfam" id="PF20684"/>
    </source>
</evidence>
<keyword evidence="4 6" id="KW-0472">Membrane</keyword>
<evidence type="ECO:0000256" key="2">
    <source>
        <dbReference type="ARBA" id="ARBA00022692"/>
    </source>
</evidence>
<reference evidence="8" key="2">
    <citation type="journal article" date="2023" name="IMA Fungus">
        <title>Comparative genomic study of the Penicillium genus elucidates a diverse pangenome and 15 lateral gene transfer events.</title>
        <authorList>
            <person name="Petersen C."/>
            <person name="Sorensen T."/>
            <person name="Nielsen M.R."/>
            <person name="Sondergaard T.E."/>
            <person name="Sorensen J.L."/>
            <person name="Fitzpatrick D.A."/>
            <person name="Frisvad J.C."/>
            <person name="Nielsen K.L."/>
        </authorList>
    </citation>
    <scope>NUCLEOTIDE SEQUENCE</scope>
    <source>
        <strain evidence="8">IBT 15544</strain>
    </source>
</reference>
<dbReference type="PANTHER" id="PTHR33048">
    <property type="entry name" value="PTH11-LIKE INTEGRAL MEMBRANE PROTEIN (AFU_ORTHOLOGUE AFUA_5G11245)"/>
    <property type="match status" value="1"/>
</dbReference>
<comment type="similarity">
    <text evidence="5">Belongs to the SAT4 family.</text>
</comment>
<reference evidence="8" key="1">
    <citation type="submission" date="2022-12" db="EMBL/GenBank/DDBJ databases">
        <authorList>
            <person name="Petersen C."/>
        </authorList>
    </citation>
    <scope>NUCLEOTIDE SEQUENCE</scope>
    <source>
        <strain evidence="8">IBT 15544</strain>
    </source>
</reference>
<dbReference type="RefSeq" id="XP_058313941.1">
    <property type="nucleotide sequence ID" value="XM_058448530.1"/>
</dbReference>
<evidence type="ECO:0000256" key="3">
    <source>
        <dbReference type="ARBA" id="ARBA00022989"/>
    </source>
</evidence>
<name>A0A9W9NIR6_9EURO</name>
<feature type="transmembrane region" description="Helical" evidence="6">
    <location>
        <begin position="123"/>
        <end position="143"/>
    </location>
</feature>
<dbReference type="Proteomes" id="UP001150904">
    <property type="component" value="Unassembled WGS sequence"/>
</dbReference>
<protein>
    <recommendedName>
        <fullName evidence="7">Rhodopsin domain-containing protein</fullName>
    </recommendedName>
</protein>
<gene>
    <name evidence="8" type="ORF">N7498_001467</name>
</gene>
<feature type="transmembrane region" description="Helical" evidence="6">
    <location>
        <begin position="65"/>
        <end position="85"/>
    </location>
</feature>
<feature type="domain" description="Rhodopsin" evidence="7">
    <location>
        <begin position="108"/>
        <end position="250"/>
    </location>
</feature>
<keyword evidence="9" id="KW-1185">Reference proteome</keyword>
<dbReference type="PANTHER" id="PTHR33048:SF47">
    <property type="entry name" value="INTEGRAL MEMBRANE PROTEIN-RELATED"/>
    <property type="match status" value="1"/>
</dbReference>
<evidence type="ECO:0000256" key="4">
    <source>
        <dbReference type="ARBA" id="ARBA00023136"/>
    </source>
</evidence>
<comment type="caution">
    <text evidence="8">The sequence shown here is derived from an EMBL/GenBank/DDBJ whole genome shotgun (WGS) entry which is preliminary data.</text>
</comment>
<comment type="subcellular location">
    <subcellularLocation>
        <location evidence="1">Membrane</location>
        <topology evidence="1">Multi-pass membrane protein</topology>
    </subcellularLocation>
</comment>
<dbReference type="EMBL" id="JAPQKR010000004">
    <property type="protein sequence ID" value="KAJ5219368.1"/>
    <property type="molecule type" value="Genomic_DNA"/>
</dbReference>
<dbReference type="OrthoDB" id="10017208at2759"/>
<feature type="transmembrane region" description="Helical" evidence="6">
    <location>
        <begin position="163"/>
        <end position="188"/>
    </location>
</feature>
<dbReference type="InterPro" id="IPR052337">
    <property type="entry name" value="SAT4-like"/>
</dbReference>
<proteinExistence type="inferred from homology"/>